<gene>
    <name evidence="8" type="ORF">MNBD_GAMMA16-626</name>
</gene>
<evidence type="ECO:0000256" key="2">
    <source>
        <dbReference type="ARBA" id="ARBA00022679"/>
    </source>
</evidence>
<dbReference type="PANTHER" id="PTHR30576:SF21">
    <property type="entry name" value="UDP-GLUCOSE:UNDECAPRENYL-PHOSPHATE GLUCOSE-1-PHOSPHATE TRANSFERASE"/>
    <property type="match status" value="1"/>
</dbReference>
<organism evidence="8">
    <name type="scientific">hydrothermal vent metagenome</name>
    <dbReference type="NCBI Taxonomy" id="652676"/>
    <lineage>
        <taxon>unclassified sequences</taxon>
        <taxon>metagenomes</taxon>
        <taxon>ecological metagenomes</taxon>
    </lineage>
</organism>
<feature type="transmembrane region" description="Helical" evidence="6">
    <location>
        <begin position="113"/>
        <end position="131"/>
    </location>
</feature>
<evidence type="ECO:0000313" key="8">
    <source>
        <dbReference type="EMBL" id="VAW85052.1"/>
    </source>
</evidence>
<dbReference type="InterPro" id="IPR017475">
    <property type="entry name" value="EPS_sugar_tfrase"/>
</dbReference>
<dbReference type="SUPFAM" id="SSF51735">
    <property type="entry name" value="NAD(P)-binding Rossmann-fold domains"/>
    <property type="match status" value="1"/>
</dbReference>
<evidence type="ECO:0000256" key="6">
    <source>
        <dbReference type="SAM" id="Phobius"/>
    </source>
</evidence>
<dbReference type="EC" id="2.7.8.6" evidence="8"/>
<dbReference type="PANTHER" id="PTHR30576">
    <property type="entry name" value="COLANIC BIOSYNTHESIS UDP-GLUCOSE LIPID CARRIER TRANSFERASE"/>
    <property type="match status" value="1"/>
</dbReference>
<keyword evidence="4 6" id="KW-1133">Transmembrane helix</keyword>
<comment type="subcellular location">
    <subcellularLocation>
        <location evidence="1">Membrane</location>
        <topology evidence="1">Multi-pass membrane protein</topology>
    </subcellularLocation>
</comment>
<dbReference type="GO" id="GO:0047360">
    <property type="term" value="F:undecaprenyl-phosphate galactose phosphotransferase activity"/>
    <property type="evidence" value="ECO:0007669"/>
    <property type="project" value="UniProtKB-EC"/>
</dbReference>
<keyword evidence="2 8" id="KW-0808">Transferase</keyword>
<dbReference type="NCBIfam" id="TIGR03023">
    <property type="entry name" value="WcaJ_sugtrans"/>
    <property type="match status" value="1"/>
</dbReference>
<dbReference type="InterPro" id="IPR003362">
    <property type="entry name" value="Bact_transf"/>
</dbReference>
<feature type="transmembrane region" description="Helical" evidence="6">
    <location>
        <begin position="20"/>
        <end position="40"/>
    </location>
</feature>
<dbReference type="GO" id="GO:0009242">
    <property type="term" value="P:colanic acid biosynthetic process"/>
    <property type="evidence" value="ECO:0007669"/>
    <property type="project" value="TreeGrafter"/>
</dbReference>
<evidence type="ECO:0000256" key="3">
    <source>
        <dbReference type="ARBA" id="ARBA00022692"/>
    </source>
</evidence>
<feature type="domain" description="Bacterial sugar transferase" evidence="7">
    <location>
        <begin position="281"/>
        <end position="465"/>
    </location>
</feature>
<protein>
    <submittedName>
        <fullName evidence="8">Undecaprenyl-phosphate galactosephosphotransferase</fullName>
        <ecNumber evidence="8">2.7.8.6</ecNumber>
    </submittedName>
</protein>
<evidence type="ECO:0000259" key="7">
    <source>
        <dbReference type="Pfam" id="PF02397"/>
    </source>
</evidence>
<dbReference type="AlphaFoldDB" id="A0A3B0ZBZ5"/>
<dbReference type="NCBIfam" id="TIGR03025">
    <property type="entry name" value="EPS_sugtrans"/>
    <property type="match status" value="1"/>
</dbReference>
<dbReference type="Gene3D" id="3.40.50.720">
    <property type="entry name" value="NAD(P)-binding Rossmann-like Domain"/>
    <property type="match status" value="1"/>
</dbReference>
<dbReference type="InterPro" id="IPR017473">
    <property type="entry name" value="Undecaprenyl-P_gluc_Ptfrase"/>
</dbReference>
<dbReference type="EMBL" id="UOFO01000058">
    <property type="protein sequence ID" value="VAW85052.1"/>
    <property type="molecule type" value="Genomic_DNA"/>
</dbReference>
<evidence type="ECO:0000256" key="1">
    <source>
        <dbReference type="ARBA" id="ARBA00004141"/>
    </source>
</evidence>
<sequence length="472" mass="54460">MRSFSANNFRQSRHSKLSLFTRVTDVLWVVFIFWLLALFYDVEFDDRLSLVVACGAGIFVFLAETNDLYRSWRGAPLWQEGIRLWWVWLGVVLGLLLLAYVTKSSAEYSRRVVVSWFVLTPLLLTIWRSYLHLMVGYFRRYGFNNRSVAIVGARAIGVKLAQTIENAPWMGLDPIGFYDDRNPNSERIVSGTSLQVLGTLEDLVIAAKKGEIDQVYITLPMEAEKRIRLLISKLSDTTVSVHMLPDFFTFDLMNASWSHVGDLPTITIKETPYSGVDSWIKRLEDIVLSMLILIAIAVPMLIIAFAVKKSSPGPIIFRQFRYGLQGERIEVWKFRSMRVDEVKTDNVVQAIREDPRVTRLGGFLRRTSLDELPQFINVLQGRMSIVGPRPHAVEHNEFYRSEINEYMLRHKVRPGITGWAQVNGWRGETDTVEKMRIRVEHDLAYIRNWSLWLDLRIIFVTILKGFSGKNAY</sequence>
<keyword evidence="3 6" id="KW-0812">Transmembrane</keyword>
<dbReference type="Pfam" id="PF02397">
    <property type="entry name" value="Bac_transf"/>
    <property type="match status" value="1"/>
</dbReference>
<proteinExistence type="predicted"/>
<accession>A0A3B0ZBZ5</accession>
<evidence type="ECO:0000256" key="4">
    <source>
        <dbReference type="ARBA" id="ARBA00022989"/>
    </source>
</evidence>
<dbReference type="GO" id="GO:0089702">
    <property type="term" value="F:undecaprenyl-phosphate glucose phosphotransferase activity"/>
    <property type="evidence" value="ECO:0007669"/>
    <property type="project" value="TreeGrafter"/>
</dbReference>
<dbReference type="Pfam" id="PF13727">
    <property type="entry name" value="CoA_binding_3"/>
    <property type="match status" value="1"/>
</dbReference>
<keyword evidence="5 6" id="KW-0472">Membrane</keyword>
<evidence type="ECO:0000256" key="5">
    <source>
        <dbReference type="ARBA" id="ARBA00023136"/>
    </source>
</evidence>
<feature type="transmembrane region" description="Helical" evidence="6">
    <location>
        <begin position="46"/>
        <end position="63"/>
    </location>
</feature>
<reference evidence="8" key="1">
    <citation type="submission" date="2018-06" db="EMBL/GenBank/DDBJ databases">
        <authorList>
            <person name="Zhirakovskaya E."/>
        </authorList>
    </citation>
    <scope>NUCLEOTIDE SEQUENCE</scope>
</reference>
<feature type="transmembrane region" description="Helical" evidence="6">
    <location>
        <begin position="84"/>
        <end position="101"/>
    </location>
</feature>
<dbReference type="GO" id="GO:0016020">
    <property type="term" value="C:membrane"/>
    <property type="evidence" value="ECO:0007669"/>
    <property type="project" value="UniProtKB-SubCell"/>
</dbReference>
<name>A0A3B0ZBZ5_9ZZZZ</name>
<feature type="transmembrane region" description="Helical" evidence="6">
    <location>
        <begin position="286"/>
        <end position="307"/>
    </location>
</feature>
<dbReference type="InterPro" id="IPR036291">
    <property type="entry name" value="NAD(P)-bd_dom_sf"/>
</dbReference>